<evidence type="ECO:0000259" key="8">
    <source>
        <dbReference type="PROSITE" id="PS50002"/>
    </source>
</evidence>
<dbReference type="InterPro" id="IPR036028">
    <property type="entry name" value="SH3-like_dom_sf"/>
</dbReference>
<dbReference type="InterPro" id="IPR027267">
    <property type="entry name" value="AH/BAR_dom_sf"/>
</dbReference>
<dbReference type="HOGENOM" id="CLU_047887_0_0_1"/>
<name>T1G9K6_HELRO</name>
<protein>
    <recommendedName>
        <fullName evidence="13">Endophilin-A</fullName>
    </recommendedName>
</protein>
<evidence type="ECO:0000256" key="1">
    <source>
        <dbReference type="ARBA" id="ARBA00004170"/>
    </source>
</evidence>
<evidence type="ECO:0000313" key="10">
    <source>
        <dbReference type="EMBL" id="ESO08249.1"/>
    </source>
</evidence>
<feature type="domain" description="SH3" evidence="8">
    <location>
        <begin position="300"/>
        <end position="359"/>
    </location>
</feature>
<dbReference type="EMBL" id="KB096134">
    <property type="protein sequence ID" value="ESO08249.1"/>
    <property type="molecule type" value="Genomic_DNA"/>
</dbReference>
<dbReference type="PROSITE" id="PS50002">
    <property type="entry name" value="SH3"/>
    <property type="match status" value="1"/>
</dbReference>
<evidence type="ECO:0000256" key="4">
    <source>
        <dbReference type="ARBA" id="ARBA00023054"/>
    </source>
</evidence>
<sequence>MSIAGLKKQVNKANQFMSEKIAGAKGTELDDVFVDMEKKTDVLEKLMHELASKVTELLQPNPASRAKMAASRGISKIKGQSSNMAYPQPEGLLADCLVKYGPELGTTSLYGGALMDMSECFREMADEKYKLEDSVKQNFLEPIHQLENKEIKEVNFHRKKLVGRRLDYDCKKRKHSKAGTSVSEDELNLAKEKFEESKALAENAMGNLLDNDAEQISQLLAFVKAELVYHRKCTSLLENLANSLQKKSDSAASHVVPKRDRQPSSPSSYSSSGSGGGGAGRSLKTIDPSHFITPRSPPIHTMHEAEALYDFEAENNNELEFKTGCIIHNVVRIDENWLEGTYAGRRGYFPSSYVKVVSGVLN</sequence>
<dbReference type="InterPro" id="IPR050384">
    <property type="entry name" value="Endophilin_SH3RF"/>
</dbReference>
<comment type="subcellular location">
    <subcellularLocation>
        <location evidence="1">Membrane</location>
        <topology evidence="1">Peripheral membrane protein</topology>
    </subcellularLocation>
</comment>
<dbReference type="InterPro" id="IPR004148">
    <property type="entry name" value="BAR_dom"/>
</dbReference>
<dbReference type="PROSITE" id="PS51021">
    <property type="entry name" value="BAR"/>
    <property type="match status" value="1"/>
</dbReference>
<proteinExistence type="inferred from homology"/>
<reference evidence="10 12" key="2">
    <citation type="journal article" date="2013" name="Nature">
        <title>Insights into bilaterian evolution from three spiralian genomes.</title>
        <authorList>
            <person name="Simakov O."/>
            <person name="Marletaz F."/>
            <person name="Cho S.J."/>
            <person name="Edsinger-Gonzales E."/>
            <person name="Havlak P."/>
            <person name="Hellsten U."/>
            <person name="Kuo D.H."/>
            <person name="Larsson T."/>
            <person name="Lv J."/>
            <person name="Arendt D."/>
            <person name="Savage R."/>
            <person name="Osoegawa K."/>
            <person name="de Jong P."/>
            <person name="Grimwood J."/>
            <person name="Chapman J.A."/>
            <person name="Shapiro H."/>
            <person name="Aerts A."/>
            <person name="Otillar R.P."/>
            <person name="Terry A.Y."/>
            <person name="Boore J.L."/>
            <person name="Grigoriev I.V."/>
            <person name="Lindberg D.R."/>
            <person name="Seaver E.C."/>
            <person name="Weisblat D.A."/>
            <person name="Putnam N.H."/>
            <person name="Rokhsar D.S."/>
        </authorList>
    </citation>
    <scope>NUCLEOTIDE SEQUENCE</scope>
</reference>
<dbReference type="OrthoDB" id="443981at2759"/>
<evidence type="ECO:0000313" key="12">
    <source>
        <dbReference type="Proteomes" id="UP000015101"/>
    </source>
</evidence>
<evidence type="ECO:0000313" key="11">
    <source>
        <dbReference type="EnsemblMetazoa" id="HelroP98101"/>
    </source>
</evidence>
<dbReference type="AlphaFoldDB" id="T1G9K6"/>
<dbReference type="SMART" id="SM00721">
    <property type="entry name" value="BAR"/>
    <property type="match status" value="1"/>
</dbReference>
<dbReference type="Gene3D" id="2.30.30.40">
    <property type="entry name" value="SH3 Domains"/>
    <property type="match status" value="1"/>
</dbReference>
<dbReference type="Pfam" id="PF00018">
    <property type="entry name" value="SH3_1"/>
    <property type="match status" value="1"/>
</dbReference>
<dbReference type="EMBL" id="AMQM01003330">
    <property type="status" value="NOT_ANNOTATED_CDS"/>
    <property type="molecule type" value="Genomic_DNA"/>
</dbReference>
<keyword evidence="12" id="KW-1185">Reference proteome</keyword>
<dbReference type="PRINTS" id="PR00452">
    <property type="entry name" value="SH3DOMAIN"/>
</dbReference>
<comment type="similarity">
    <text evidence="2">Belongs to the endophilin family.</text>
</comment>
<organism evidence="11 12">
    <name type="scientific">Helobdella robusta</name>
    <name type="common">Californian leech</name>
    <dbReference type="NCBI Taxonomy" id="6412"/>
    <lineage>
        <taxon>Eukaryota</taxon>
        <taxon>Metazoa</taxon>
        <taxon>Spiralia</taxon>
        <taxon>Lophotrochozoa</taxon>
        <taxon>Annelida</taxon>
        <taxon>Clitellata</taxon>
        <taxon>Hirudinea</taxon>
        <taxon>Rhynchobdellida</taxon>
        <taxon>Glossiphoniidae</taxon>
        <taxon>Helobdella</taxon>
    </lineage>
</organism>
<dbReference type="Pfam" id="PF03114">
    <property type="entry name" value="BAR"/>
    <property type="match status" value="1"/>
</dbReference>
<dbReference type="eggNOG" id="KOG1118">
    <property type="taxonomic scope" value="Eukaryota"/>
</dbReference>
<keyword evidence="3 6" id="KW-0728">SH3 domain</keyword>
<dbReference type="PANTHER" id="PTHR14167">
    <property type="entry name" value="SH3 DOMAIN-CONTAINING"/>
    <property type="match status" value="1"/>
</dbReference>
<dbReference type="KEGG" id="hro:HELRODRAFT_98101"/>
<evidence type="ECO:0000256" key="2">
    <source>
        <dbReference type="ARBA" id="ARBA00006697"/>
    </source>
</evidence>
<evidence type="ECO:0000256" key="7">
    <source>
        <dbReference type="SAM" id="MobiDB-lite"/>
    </source>
</evidence>
<dbReference type="SMART" id="SM00326">
    <property type="entry name" value="SH3"/>
    <property type="match status" value="1"/>
</dbReference>
<dbReference type="CTD" id="20217752"/>
<keyword evidence="4" id="KW-0175">Coiled coil</keyword>
<feature type="region of interest" description="Disordered" evidence="7">
    <location>
        <begin position="247"/>
        <end position="297"/>
    </location>
</feature>
<dbReference type="Gene3D" id="1.20.1270.60">
    <property type="entry name" value="Arfaptin homology (AH) domain/BAR domain"/>
    <property type="match status" value="1"/>
</dbReference>
<dbReference type="GeneID" id="20217752"/>
<dbReference type="EnsemblMetazoa" id="HelroT98101">
    <property type="protein sequence ID" value="HelroP98101"/>
    <property type="gene ID" value="HelroG98101"/>
</dbReference>
<evidence type="ECO:0000259" key="9">
    <source>
        <dbReference type="PROSITE" id="PS51021"/>
    </source>
</evidence>
<dbReference type="RefSeq" id="XP_009014038.1">
    <property type="nucleotide sequence ID" value="XM_009015790.1"/>
</dbReference>
<keyword evidence="5" id="KW-0472">Membrane</keyword>
<dbReference type="GO" id="GO:0098793">
    <property type="term" value="C:presynapse"/>
    <property type="evidence" value="ECO:0000318"/>
    <property type="project" value="GO_Central"/>
</dbReference>
<dbReference type="Proteomes" id="UP000015101">
    <property type="component" value="Unassembled WGS sequence"/>
</dbReference>
<evidence type="ECO:0000256" key="3">
    <source>
        <dbReference type="ARBA" id="ARBA00022443"/>
    </source>
</evidence>
<dbReference type="CDD" id="cd07592">
    <property type="entry name" value="BAR_Endophilin_A"/>
    <property type="match status" value="1"/>
</dbReference>
<accession>T1G9K6</accession>
<evidence type="ECO:0000256" key="6">
    <source>
        <dbReference type="PROSITE-ProRule" id="PRU00192"/>
    </source>
</evidence>
<dbReference type="InParanoid" id="T1G9K6"/>
<dbReference type="GO" id="GO:0005737">
    <property type="term" value="C:cytoplasm"/>
    <property type="evidence" value="ECO:0007669"/>
    <property type="project" value="InterPro"/>
</dbReference>
<dbReference type="STRING" id="6412.T1G9K6"/>
<dbReference type="InterPro" id="IPR001452">
    <property type="entry name" value="SH3_domain"/>
</dbReference>
<evidence type="ECO:0000256" key="5">
    <source>
        <dbReference type="ARBA" id="ARBA00023136"/>
    </source>
</evidence>
<dbReference type="SUPFAM" id="SSF103657">
    <property type="entry name" value="BAR/IMD domain-like"/>
    <property type="match status" value="1"/>
</dbReference>
<gene>
    <name evidence="11" type="primary">20217752</name>
    <name evidence="10" type="ORF">HELRODRAFT_98101</name>
</gene>
<reference evidence="12" key="1">
    <citation type="submission" date="2012-12" db="EMBL/GenBank/DDBJ databases">
        <authorList>
            <person name="Hellsten U."/>
            <person name="Grimwood J."/>
            <person name="Chapman J.A."/>
            <person name="Shapiro H."/>
            <person name="Aerts A."/>
            <person name="Otillar R.P."/>
            <person name="Terry A.Y."/>
            <person name="Boore J.L."/>
            <person name="Simakov O."/>
            <person name="Marletaz F."/>
            <person name="Cho S.-J."/>
            <person name="Edsinger-Gonzales E."/>
            <person name="Havlak P."/>
            <person name="Kuo D.-H."/>
            <person name="Larsson T."/>
            <person name="Lv J."/>
            <person name="Arendt D."/>
            <person name="Savage R."/>
            <person name="Osoegawa K."/>
            <person name="de Jong P."/>
            <person name="Lindberg D.R."/>
            <person name="Seaver E.C."/>
            <person name="Weisblat D.A."/>
            <person name="Putnam N.H."/>
            <person name="Grigoriev I.V."/>
            <person name="Rokhsar D.S."/>
        </authorList>
    </citation>
    <scope>NUCLEOTIDE SEQUENCE</scope>
</reference>
<dbReference type="GO" id="GO:0098978">
    <property type="term" value="C:glutamatergic synapse"/>
    <property type="evidence" value="ECO:0000318"/>
    <property type="project" value="GO_Central"/>
</dbReference>
<dbReference type="PANTHER" id="PTHR14167:SF81">
    <property type="entry name" value="ENDOPHILIN-A"/>
    <property type="match status" value="1"/>
</dbReference>
<evidence type="ECO:0008006" key="13">
    <source>
        <dbReference type="Google" id="ProtNLM"/>
    </source>
</evidence>
<dbReference type="SUPFAM" id="SSF50044">
    <property type="entry name" value="SH3-domain"/>
    <property type="match status" value="1"/>
</dbReference>
<reference evidence="11" key="3">
    <citation type="submission" date="2015-06" db="UniProtKB">
        <authorList>
            <consortium name="EnsemblMetazoa"/>
        </authorList>
    </citation>
    <scope>IDENTIFICATION</scope>
</reference>
<dbReference type="OMA" id="CFREMAD"/>
<feature type="domain" description="BAR" evidence="9">
    <location>
        <begin position="18"/>
        <end position="253"/>
    </location>
</feature>